<evidence type="ECO:0000256" key="8">
    <source>
        <dbReference type="RuleBase" id="RU365092"/>
    </source>
</evidence>
<evidence type="ECO:0000256" key="7">
    <source>
        <dbReference type="ARBA" id="ARBA00023136"/>
    </source>
</evidence>
<dbReference type="AlphaFoldDB" id="A0A0A1MT92"/>
<feature type="transmembrane region" description="Helical" evidence="8">
    <location>
        <begin position="341"/>
        <end position="359"/>
    </location>
</feature>
<evidence type="ECO:0000313" key="9">
    <source>
        <dbReference type="EMBL" id="CEI82191.1"/>
    </source>
</evidence>
<dbReference type="Proteomes" id="UP000040453">
    <property type="component" value="Unassembled WGS sequence"/>
</dbReference>
<dbReference type="STRING" id="545501.BN997_02050"/>
<evidence type="ECO:0000256" key="6">
    <source>
        <dbReference type="ARBA" id="ARBA00022989"/>
    </source>
</evidence>
<evidence type="ECO:0000256" key="5">
    <source>
        <dbReference type="ARBA" id="ARBA00022692"/>
    </source>
</evidence>
<feature type="transmembrane region" description="Helical" evidence="8">
    <location>
        <begin position="218"/>
        <end position="238"/>
    </location>
</feature>
<evidence type="ECO:0000256" key="3">
    <source>
        <dbReference type="ARBA" id="ARBA00022448"/>
    </source>
</evidence>
<feature type="transmembrane region" description="Helical" evidence="8">
    <location>
        <begin position="152"/>
        <end position="168"/>
    </location>
</feature>
<dbReference type="GO" id="GO:0015129">
    <property type="term" value="F:lactate transmembrane transporter activity"/>
    <property type="evidence" value="ECO:0007669"/>
    <property type="project" value="UniProtKB-UniRule"/>
</dbReference>
<feature type="transmembrane region" description="Helical" evidence="8">
    <location>
        <begin position="295"/>
        <end position="314"/>
    </location>
</feature>
<reference evidence="9 10" key="1">
    <citation type="submission" date="2014-11" db="EMBL/GenBank/DDBJ databases">
        <authorList>
            <person name="Urmite Genomes Urmite Genomes"/>
        </authorList>
    </citation>
    <scope>NUCLEOTIDE SEQUENCE [LARGE SCALE GENOMIC DNA]</scope>
    <source>
        <strain evidence="9 10">Oc5</strain>
    </source>
</reference>
<feature type="transmembrane region" description="Helical" evidence="8">
    <location>
        <begin position="61"/>
        <end position="79"/>
    </location>
</feature>
<keyword evidence="5 8" id="KW-0812">Transmembrane</keyword>
<dbReference type="InterPro" id="IPR003804">
    <property type="entry name" value="Lactate_perm"/>
</dbReference>
<dbReference type="Pfam" id="PF02652">
    <property type="entry name" value="Lactate_perm"/>
    <property type="match status" value="1"/>
</dbReference>
<organism evidence="9 10">
    <name type="scientific">Oceanobacillus oncorhynchi</name>
    <dbReference type="NCBI Taxonomy" id="545501"/>
    <lineage>
        <taxon>Bacteria</taxon>
        <taxon>Bacillati</taxon>
        <taxon>Bacillota</taxon>
        <taxon>Bacilli</taxon>
        <taxon>Bacillales</taxon>
        <taxon>Bacillaceae</taxon>
        <taxon>Oceanobacillus</taxon>
    </lineage>
</organism>
<dbReference type="OrthoDB" id="9761056at2"/>
<dbReference type="EMBL" id="CDGG01000001">
    <property type="protein sequence ID" value="CEI82191.1"/>
    <property type="molecule type" value="Genomic_DNA"/>
</dbReference>
<evidence type="ECO:0000256" key="4">
    <source>
        <dbReference type="ARBA" id="ARBA00022475"/>
    </source>
</evidence>
<sequence length="529" mass="56416">MYLLLALSAIIAPFVFLVLLRMPAMKGMSLSAAIVIAIAMIFWGMEGNVILSSIFQGAHKTLTILWILFGALVLLDTLRKTGAVDRINQGFQSISEDMRVQVVIVAFLFGGVIEGAAGFGTPAMVTAPLMVALGFRPIVAATLALIADSAQVAFGAVGTPLAVGLSNIPGADAEFFNAIGVRITTLDIFAGSFIPFIVIVIMTLFFGGNKGFKYALPMLPWTILIGFTYTLSALFYASVFGQEFISILASLTGLVVATITAKKGWLLPKTTWKEALRPGFEVETEKSKMSIGAAWTPYVIVVALLLMTRIIPWLQEFTQAAIDFSWTTIFGVEGVDSAWEFLYSPGTILTFAAVLSVFVHRKSIGTFFSASKDSLMTMRSTAIALVATLAMVHVFTNSGINTEDLISMPQYIAVSMAEHLGFMWMFVAPFLGELGSFITGSATVSTLTFSPIQYSVANQLGLDINTVLAAQTMGAGAGNMICVHNVVAASAVVGLSGKEGDIIRKTLIPAVVYGLMIGLAGFIAIQFFG</sequence>
<evidence type="ECO:0000256" key="2">
    <source>
        <dbReference type="ARBA" id="ARBA00010100"/>
    </source>
</evidence>
<evidence type="ECO:0000256" key="1">
    <source>
        <dbReference type="ARBA" id="ARBA00004651"/>
    </source>
</evidence>
<comment type="similarity">
    <text evidence="2 8">Belongs to the lactate permease family.</text>
</comment>
<comment type="function">
    <text evidence="8">Uptake of L-lactate across the membrane. Can also transport D-lactate and glycolate.</text>
</comment>
<gene>
    <name evidence="9" type="primary">lutP</name>
    <name evidence="9" type="ORF">BN997_02050</name>
</gene>
<feature type="transmembrane region" description="Helical" evidence="8">
    <location>
        <begin position="125"/>
        <end position="145"/>
    </location>
</feature>
<feature type="transmembrane region" description="Helical" evidence="8">
    <location>
        <begin position="380"/>
        <end position="396"/>
    </location>
</feature>
<keyword evidence="4 8" id="KW-1003">Cell membrane</keyword>
<dbReference type="GO" id="GO:0005886">
    <property type="term" value="C:plasma membrane"/>
    <property type="evidence" value="ECO:0007669"/>
    <property type="project" value="UniProtKB-SubCell"/>
</dbReference>
<keyword evidence="3 8" id="KW-0813">Transport</keyword>
<keyword evidence="6 8" id="KW-1133">Transmembrane helix</keyword>
<accession>A0A0A1MT92</accession>
<proteinExistence type="inferred from homology"/>
<evidence type="ECO:0000313" key="10">
    <source>
        <dbReference type="Proteomes" id="UP000040453"/>
    </source>
</evidence>
<feature type="transmembrane region" description="Helical" evidence="8">
    <location>
        <begin position="100"/>
        <end position="119"/>
    </location>
</feature>
<dbReference type="RefSeq" id="WP_042531841.1">
    <property type="nucleotide sequence ID" value="NZ_CDGG01000001.1"/>
</dbReference>
<dbReference type="GO" id="GO:0015295">
    <property type="term" value="F:solute:proton symporter activity"/>
    <property type="evidence" value="ECO:0007669"/>
    <property type="project" value="TreeGrafter"/>
</dbReference>
<comment type="subcellular location">
    <subcellularLocation>
        <location evidence="1 8">Cell membrane</location>
        <topology evidence="1 8">Multi-pass membrane protein</topology>
    </subcellularLocation>
</comment>
<feature type="transmembrane region" description="Helical" evidence="8">
    <location>
        <begin position="507"/>
        <end position="528"/>
    </location>
</feature>
<name>A0A0A1MT92_9BACI</name>
<keyword evidence="10" id="KW-1185">Reference proteome</keyword>
<keyword evidence="7 8" id="KW-0472">Membrane</keyword>
<protein>
    <recommendedName>
        <fullName evidence="8">L-lactate permease</fullName>
    </recommendedName>
</protein>
<feature type="transmembrane region" description="Helical" evidence="8">
    <location>
        <begin position="188"/>
        <end position="206"/>
    </location>
</feature>
<feature type="transmembrane region" description="Helical" evidence="8">
    <location>
        <begin position="244"/>
        <end position="261"/>
    </location>
</feature>
<dbReference type="PANTHER" id="PTHR30003:SF0">
    <property type="entry name" value="GLYCOLATE PERMEASE GLCA-RELATED"/>
    <property type="match status" value="1"/>
</dbReference>
<dbReference type="PANTHER" id="PTHR30003">
    <property type="entry name" value="L-LACTATE PERMEASE"/>
    <property type="match status" value="1"/>
</dbReference>